<comment type="caution">
    <text evidence="1">The sequence shown here is derived from an EMBL/GenBank/DDBJ whole genome shotgun (WGS) entry which is preliminary data.</text>
</comment>
<dbReference type="CDD" id="cd10451">
    <property type="entry name" value="GIY-YIG_LuxR_like"/>
    <property type="match status" value="1"/>
</dbReference>
<reference evidence="1 2" key="1">
    <citation type="submission" date="2020-08" db="EMBL/GenBank/DDBJ databases">
        <title>Genomic Encyclopedia of Type Strains, Phase IV (KMG-IV): sequencing the most valuable type-strain genomes for metagenomic binning, comparative biology and taxonomic classification.</title>
        <authorList>
            <person name="Goeker M."/>
        </authorList>
    </citation>
    <scope>NUCLEOTIDE SEQUENCE [LARGE SCALE GENOMIC DNA]</scope>
    <source>
        <strain evidence="1 2">DSM 11590</strain>
    </source>
</reference>
<protein>
    <recommendedName>
        <fullName evidence="3">GIY-YIG nuclease family protein</fullName>
    </recommendedName>
</protein>
<proteinExistence type="predicted"/>
<evidence type="ECO:0000313" key="2">
    <source>
        <dbReference type="Proteomes" id="UP000544872"/>
    </source>
</evidence>
<dbReference type="Gene3D" id="3.40.1440.10">
    <property type="entry name" value="GIY-YIG endonuclease"/>
    <property type="match status" value="1"/>
</dbReference>
<gene>
    <name evidence="1" type="ORF">FHS48_001600</name>
</gene>
<keyword evidence="2" id="KW-1185">Reference proteome</keyword>
<dbReference type="AlphaFoldDB" id="A0A7W9ZFB2"/>
<evidence type="ECO:0008006" key="3">
    <source>
        <dbReference type="Google" id="ProtNLM"/>
    </source>
</evidence>
<name>A0A7W9ZFB2_NOVIT</name>
<dbReference type="InterPro" id="IPR035901">
    <property type="entry name" value="GIY-YIG_endonuc_sf"/>
</dbReference>
<dbReference type="RefSeq" id="WP_184263030.1">
    <property type="nucleotide sequence ID" value="NZ_JACIIX010000005.1"/>
</dbReference>
<sequence length="120" mass="13445">MDRQQRDAAMEAYRERPQQAGVYAITCAITGQEWIGSAPDVRTIQNRLWFGLRLGGGGRVTGAGMTALQAAWQQHGEAAFTFTVLETRDADDPEPDPRRLRQWLTARAAEWQGRRGAMEL</sequence>
<evidence type="ECO:0000313" key="1">
    <source>
        <dbReference type="EMBL" id="MBB6210185.1"/>
    </source>
</evidence>
<dbReference type="EMBL" id="JACIIX010000005">
    <property type="protein sequence ID" value="MBB6210185.1"/>
    <property type="molecule type" value="Genomic_DNA"/>
</dbReference>
<accession>A0A7W9ZFB2</accession>
<dbReference type="Proteomes" id="UP000544872">
    <property type="component" value="Unassembled WGS sequence"/>
</dbReference>
<organism evidence="1 2">
    <name type="scientific">Novispirillum itersonii</name>
    <name type="common">Aquaspirillum itersonii</name>
    <dbReference type="NCBI Taxonomy" id="189"/>
    <lineage>
        <taxon>Bacteria</taxon>
        <taxon>Pseudomonadati</taxon>
        <taxon>Pseudomonadota</taxon>
        <taxon>Alphaproteobacteria</taxon>
        <taxon>Rhodospirillales</taxon>
        <taxon>Novispirillaceae</taxon>
        <taxon>Novispirillum</taxon>
    </lineage>
</organism>